<sequence length="522" mass="58371">MAPSSHCRLTDGKNKAIYQYTAHNPAKFHAILGLISIVSGPLQSPCRCLDVVVQNRRGGPAQSIYPRLSGPDAESCMLGCLWKKLSTLSLPMNQRKQFRYIQVHLCVCTDFTSSFLTVTKPKFIHMNFMHGISPEKSREDFHQFHKIFSRHYKEDYYFQNIFFCHLVVTQSSQGPIFVDRGGHGICSKLLTPIALIMSSAPSCSGNLITTVIIKLVYKEKDFSPAVTAIPNFQSDFYSKQSIKIVNSYVFRSLLIEKQVIVIFCMSEKNSDFFSHMHLRKTALHDPCVVVYLPHAIYIHLKQGSVNQSKWMFNMGHLKLSKQESATDGFVLAGDIGLRLKAMEYWRCAETGLASPNASHGDSSFKLVIAEALPDVPRSNVDSFLTAHGGPGVQHIGLHTPHILHTVQTIGNRGVRFRKPPPTYYHEVGKLSEITAAGFGSEVQSFQDLGILIDSEADVFTGMDGQDGRGKKIRYLMQIFSHPIFGVESFFLEIVQRCGAQGFGQGNIAALARSIQLYQKQQE</sequence>
<dbReference type="InterPro" id="IPR037523">
    <property type="entry name" value="VOC_core"/>
</dbReference>
<dbReference type="InterPro" id="IPR029068">
    <property type="entry name" value="Glyas_Bleomycin-R_OHBP_Dase"/>
</dbReference>
<keyword evidence="4" id="KW-0408">Iron</keyword>
<evidence type="ECO:0000256" key="3">
    <source>
        <dbReference type="ARBA" id="ARBA00022737"/>
    </source>
</evidence>
<dbReference type="SUPFAM" id="SSF54593">
    <property type="entry name" value="Glyoxalase/Bleomycin resistance protein/Dihydroxybiphenyl dioxygenase"/>
    <property type="match status" value="1"/>
</dbReference>
<proteinExistence type="inferred from homology"/>
<dbReference type="Proteomes" id="UP001497623">
    <property type="component" value="Unassembled WGS sequence"/>
</dbReference>
<dbReference type="InterPro" id="IPR005956">
    <property type="entry name" value="4OHPhenylPyrv_dOase"/>
</dbReference>
<comment type="caution">
    <text evidence="6">The sequence shown here is derived from an EMBL/GenBank/DDBJ whole genome shotgun (WGS) entry which is preliminary data.</text>
</comment>
<dbReference type="PROSITE" id="PS51819">
    <property type="entry name" value="VOC"/>
    <property type="match status" value="1"/>
</dbReference>
<evidence type="ECO:0000259" key="5">
    <source>
        <dbReference type="PROSITE" id="PS51819"/>
    </source>
</evidence>
<evidence type="ECO:0000313" key="6">
    <source>
        <dbReference type="EMBL" id="CAL4116310.1"/>
    </source>
</evidence>
<comment type="cofactor">
    <cofactor evidence="1">
        <name>Fe cation</name>
        <dbReference type="ChEBI" id="CHEBI:24875"/>
    </cofactor>
</comment>
<evidence type="ECO:0000256" key="2">
    <source>
        <dbReference type="ARBA" id="ARBA00005877"/>
    </source>
</evidence>
<evidence type="ECO:0000256" key="4">
    <source>
        <dbReference type="ARBA" id="ARBA00023004"/>
    </source>
</evidence>
<gene>
    <name evidence="6" type="ORF">MNOR_LOCUS20952</name>
</gene>
<organism evidence="6 7">
    <name type="scientific">Meganyctiphanes norvegica</name>
    <name type="common">Northern krill</name>
    <name type="synonym">Thysanopoda norvegica</name>
    <dbReference type="NCBI Taxonomy" id="48144"/>
    <lineage>
        <taxon>Eukaryota</taxon>
        <taxon>Metazoa</taxon>
        <taxon>Ecdysozoa</taxon>
        <taxon>Arthropoda</taxon>
        <taxon>Crustacea</taxon>
        <taxon>Multicrustacea</taxon>
        <taxon>Malacostraca</taxon>
        <taxon>Eumalacostraca</taxon>
        <taxon>Eucarida</taxon>
        <taxon>Euphausiacea</taxon>
        <taxon>Euphausiidae</taxon>
        <taxon>Meganyctiphanes</taxon>
    </lineage>
</organism>
<feature type="domain" description="VOC" evidence="5">
    <location>
        <begin position="311"/>
        <end position="447"/>
    </location>
</feature>
<dbReference type="AlphaFoldDB" id="A0AAV2R5Z8"/>
<dbReference type="GO" id="GO:0009072">
    <property type="term" value="P:aromatic amino acid metabolic process"/>
    <property type="evidence" value="ECO:0007669"/>
    <property type="project" value="InterPro"/>
</dbReference>
<dbReference type="GO" id="GO:0003868">
    <property type="term" value="F:4-hydroxyphenylpyruvate dioxygenase activity"/>
    <property type="evidence" value="ECO:0007669"/>
    <property type="project" value="InterPro"/>
</dbReference>
<comment type="similarity">
    <text evidence="2">Belongs to the 4HPPD family.</text>
</comment>
<protein>
    <recommendedName>
        <fullName evidence="5">VOC domain-containing protein</fullName>
    </recommendedName>
</protein>
<dbReference type="EMBL" id="CAXKWB010016501">
    <property type="protein sequence ID" value="CAL4116310.1"/>
    <property type="molecule type" value="Genomic_DNA"/>
</dbReference>
<dbReference type="PANTHER" id="PTHR11959:SF10">
    <property type="entry name" value="4-HYDROXYPHENYLPYRUVATE DIOXYGENASE-LIKE PROTEIN"/>
    <property type="match status" value="1"/>
</dbReference>
<feature type="non-terminal residue" evidence="6">
    <location>
        <position position="522"/>
    </location>
</feature>
<dbReference type="Gene3D" id="3.10.180.10">
    <property type="entry name" value="2,3-Dihydroxybiphenyl 1,2-Dioxygenase, domain 1"/>
    <property type="match status" value="1"/>
</dbReference>
<reference evidence="6 7" key="1">
    <citation type="submission" date="2024-05" db="EMBL/GenBank/DDBJ databases">
        <authorList>
            <person name="Wallberg A."/>
        </authorList>
    </citation>
    <scope>NUCLEOTIDE SEQUENCE [LARGE SCALE GENOMIC DNA]</scope>
</reference>
<keyword evidence="7" id="KW-1185">Reference proteome</keyword>
<evidence type="ECO:0000256" key="1">
    <source>
        <dbReference type="ARBA" id="ARBA00001962"/>
    </source>
</evidence>
<name>A0AAV2R5Z8_MEGNR</name>
<keyword evidence="3" id="KW-0677">Repeat</keyword>
<evidence type="ECO:0000313" key="7">
    <source>
        <dbReference type="Proteomes" id="UP001497623"/>
    </source>
</evidence>
<dbReference type="PANTHER" id="PTHR11959">
    <property type="entry name" value="4-HYDROXYPHENYLPYRUVATE DIOXYGENASE"/>
    <property type="match status" value="1"/>
</dbReference>
<accession>A0AAV2R5Z8</accession>